<evidence type="ECO:0000313" key="2">
    <source>
        <dbReference type="EMBL" id="CAL4971827.1"/>
    </source>
</evidence>
<dbReference type="InterPro" id="IPR023796">
    <property type="entry name" value="Serpin_dom"/>
</dbReference>
<dbReference type="Pfam" id="PF00079">
    <property type="entry name" value="Serpin"/>
    <property type="match status" value="1"/>
</dbReference>
<accession>A0ABC9A5K0</accession>
<evidence type="ECO:0000259" key="1">
    <source>
        <dbReference type="Pfam" id="PF00079"/>
    </source>
</evidence>
<dbReference type="PANTHER" id="PTHR11461">
    <property type="entry name" value="SERINE PROTEASE INHIBITOR, SERPIN"/>
    <property type="match status" value="1"/>
</dbReference>
<dbReference type="InterPro" id="IPR036186">
    <property type="entry name" value="Serpin_sf"/>
</dbReference>
<dbReference type="InterPro" id="IPR042185">
    <property type="entry name" value="Serpin_sf_2"/>
</dbReference>
<dbReference type="Gene3D" id="2.30.39.10">
    <property type="entry name" value="Alpha-1-antitrypsin, domain 1"/>
    <property type="match status" value="1"/>
</dbReference>
<evidence type="ECO:0000313" key="3">
    <source>
        <dbReference type="Proteomes" id="UP001497457"/>
    </source>
</evidence>
<reference evidence="3" key="1">
    <citation type="submission" date="2024-06" db="EMBL/GenBank/DDBJ databases">
        <authorList>
            <person name="Ryan C."/>
        </authorList>
    </citation>
    <scope>NUCLEOTIDE SEQUENCE [LARGE SCALE GENOMIC DNA]</scope>
</reference>
<name>A0ABC9A5K0_9POAL</name>
<dbReference type="Proteomes" id="UP001497457">
    <property type="component" value="Chromosome 2b"/>
</dbReference>
<dbReference type="PROSITE" id="PS00284">
    <property type="entry name" value="SERPIN"/>
    <property type="match status" value="1"/>
</dbReference>
<dbReference type="AlphaFoldDB" id="A0ABC9A5K0"/>
<protein>
    <recommendedName>
        <fullName evidence="1">Serpin domain-containing protein</fullName>
    </recommendedName>
</protein>
<sequence>MAVPSIVQQCSVQVNEIGTVAAAATALEVLGFGMDDSPQPAVDFVADHPFLFFIKEDRSRVLVFAGQLVHPSSPH</sequence>
<dbReference type="PANTHER" id="PTHR11461:SF329">
    <property type="entry name" value="SERPIN DOMAIN-CONTAINING PROTEIN"/>
    <property type="match status" value="1"/>
</dbReference>
<dbReference type="SUPFAM" id="SSF56574">
    <property type="entry name" value="Serpins"/>
    <property type="match status" value="1"/>
</dbReference>
<dbReference type="Gene3D" id="6.20.40.10">
    <property type="match status" value="1"/>
</dbReference>
<organism evidence="2 3">
    <name type="scientific">Urochloa decumbens</name>
    <dbReference type="NCBI Taxonomy" id="240449"/>
    <lineage>
        <taxon>Eukaryota</taxon>
        <taxon>Viridiplantae</taxon>
        <taxon>Streptophyta</taxon>
        <taxon>Embryophyta</taxon>
        <taxon>Tracheophyta</taxon>
        <taxon>Spermatophyta</taxon>
        <taxon>Magnoliopsida</taxon>
        <taxon>Liliopsida</taxon>
        <taxon>Poales</taxon>
        <taxon>Poaceae</taxon>
        <taxon>PACMAD clade</taxon>
        <taxon>Panicoideae</taxon>
        <taxon>Panicodae</taxon>
        <taxon>Paniceae</taxon>
        <taxon>Melinidinae</taxon>
        <taxon>Urochloa</taxon>
    </lineage>
</organism>
<dbReference type="InterPro" id="IPR000215">
    <property type="entry name" value="Serpin_fam"/>
</dbReference>
<feature type="domain" description="Serpin" evidence="1">
    <location>
        <begin position="3"/>
        <end position="71"/>
    </location>
</feature>
<dbReference type="InterPro" id="IPR023795">
    <property type="entry name" value="Serpin_CS"/>
</dbReference>
<keyword evidence="3" id="KW-1185">Reference proteome</keyword>
<proteinExistence type="predicted"/>
<reference evidence="2 3" key="2">
    <citation type="submission" date="2024-10" db="EMBL/GenBank/DDBJ databases">
        <authorList>
            <person name="Ryan C."/>
        </authorList>
    </citation>
    <scope>NUCLEOTIDE SEQUENCE [LARGE SCALE GENOMIC DNA]</scope>
</reference>
<dbReference type="EMBL" id="OZ075112">
    <property type="protein sequence ID" value="CAL4971827.1"/>
    <property type="molecule type" value="Genomic_DNA"/>
</dbReference>
<gene>
    <name evidence="2" type="ORF">URODEC1_LOCUS50895</name>
</gene>